<gene>
    <name evidence="4" type="ORF">ACFOGJ_30055</name>
</gene>
<reference evidence="5" key="1">
    <citation type="journal article" date="2019" name="Int. J. Syst. Evol. Microbiol.">
        <title>The Global Catalogue of Microorganisms (GCM) 10K type strain sequencing project: providing services to taxonomists for standard genome sequencing and annotation.</title>
        <authorList>
            <consortium name="The Broad Institute Genomics Platform"/>
            <consortium name="The Broad Institute Genome Sequencing Center for Infectious Disease"/>
            <person name="Wu L."/>
            <person name="Ma J."/>
        </authorList>
    </citation>
    <scope>NUCLEOTIDE SEQUENCE [LARGE SCALE GENOMIC DNA]</scope>
    <source>
        <strain evidence="5">KCTC 42964</strain>
    </source>
</reference>
<dbReference type="CDD" id="cd01448">
    <property type="entry name" value="TST_Repeat_1"/>
    <property type="match status" value="1"/>
</dbReference>
<dbReference type="PANTHER" id="PTHR11364:SF27">
    <property type="entry name" value="SULFURTRANSFERASE"/>
    <property type="match status" value="1"/>
</dbReference>
<name>A0ABV7LAJ4_9PROT</name>
<feature type="domain" description="Rhodanese" evidence="3">
    <location>
        <begin position="18"/>
        <end position="142"/>
    </location>
</feature>
<comment type="caution">
    <text evidence="4">The sequence shown here is derived from an EMBL/GenBank/DDBJ whole genome shotgun (WGS) entry which is preliminary data.</text>
</comment>
<dbReference type="Proteomes" id="UP001595528">
    <property type="component" value="Unassembled WGS sequence"/>
</dbReference>
<dbReference type="SMART" id="SM00450">
    <property type="entry name" value="RHOD"/>
    <property type="match status" value="2"/>
</dbReference>
<evidence type="ECO:0000256" key="2">
    <source>
        <dbReference type="ARBA" id="ARBA00022737"/>
    </source>
</evidence>
<dbReference type="GO" id="GO:0016740">
    <property type="term" value="F:transferase activity"/>
    <property type="evidence" value="ECO:0007669"/>
    <property type="project" value="UniProtKB-KW"/>
</dbReference>
<organism evidence="4 5">
    <name type="scientific">Marinibaculum pumilum</name>
    <dbReference type="NCBI Taxonomy" id="1766165"/>
    <lineage>
        <taxon>Bacteria</taxon>
        <taxon>Pseudomonadati</taxon>
        <taxon>Pseudomonadota</taxon>
        <taxon>Alphaproteobacteria</taxon>
        <taxon>Rhodospirillales</taxon>
        <taxon>Rhodospirillaceae</taxon>
        <taxon>Marinibaculum</taxon>
    </lineage>
</organism>
<feature type="domain" description="Rhodanese" evidence="3">
    <location>
        <begin position="184"/>
        <end position="286"/>
    </location>
</feature>
<evidence type="ECO:0000256" key="1">
    <source>
        <dbReference type="ARBA" id="ARBA00022679"/>
    </source>
</evidence>
<dbReference type="InterPro" id="IPR045078">
    <property type="entry name" value="TST/MPST-like"/>
</dbReference>
<dbReference type="PROSITE" id="PS50206">
    <property type="entry name" value="RHODANESE_3"/>
    <property type="match status" value="2"/>
</dbReference>
<keyword evidence="1 4" id="KW-0808">Transferase</keyword>
<accession>A0ABV7LAJ4</accession>
<evidence type="ECO:0000259" key="3">
    <source>
        <dbReference type="PROSITE" id="PS50206"/>
    </source>
</evidence>
<dbReference type="SUPFAM" id="SSF52821">
    <property type="entry name" value="Rhodanese/Cell cycle control phosphatase"/>
    <property type="match status" value="2"/>
</dbReference>
<keyword evidence="5" id="KW-1185">Reference proteome</keyword>
<dbReference type="EMBL" id="JBHRTR010000054">
    <property type="protein sequence ID" value="MFC3231529.1"/>
    <property type="molecule type" value="Genomic_DNA"/>
</dbReference>
<keyword evidence="2" id="KW-0677">Repeat</keyword>
<dbReference type="InterPro" id="IPR036873">
    <property type="entry name" value="Rhodanese-like_dom_sf"/>
</dbReference>
<protein>
    <submittedName>
        <fullName evidence="4">Sulfurtransferase</fullName>
        <ecNumber evidence="4">2.8.1.-</ecNumber>
    </submittedName>
</protein>
<dbReference type="Pfam" id="PF00581">
    <property type="entry name" value="Rhodanese"/>
    <property type="match status" value="2"/>
</dbReference>
<sequence>MTENALLVDPAWLADRLDDPGVLVLDCRVTRVPQPSGPSLWQSGRGEWEAGHIPGAGYLHMVDDLSDPDHPVPFMLPVPARIAAVLARFGMRPDTTIVVYGAAADMAAHRAWWVLTASGCADVRVLDGGLKRWQAEGRKLDAGAVDFPLAPPLDLQPRPGMVADREAVRRAIDDPGACIANALPEAMFRGEGEQVYGRRGRIAGSVSLPAERLIDPDSGCFRPVADLQALFAARIPAGSERVIPYCGGGIAASTLALALTAAGHTGIQLYDGSLMDWALDPDAPMETG</sequence>
<dbReference type="Gene3D" id="3.40.250.10">
    <property type="entry name" value="Rhodanese-like domain"/>
    <property type="match status" value="2"/>
</dbReference>
<proteinExistence type="predicted"/>
<dbReference type="RefSeq" id="WP_379907025.1">
    <property type="nucleotide sequence ID" value="NZ_JBHRTR010000054.1"/>
</dbReference>
<dbReference type="EC" id="2.8.1.-" evidence="4"/>
<dbReference type="PANTHER" id="PTHR11364">
    <property type="entry name" value="THIOSULFATE SULFERTANSFERASE"/>
    <property type="match status" value="1"/>
</dbReference>
<dbReference type="InterPro" id="IPR001763">
    <property type="entry name" value="Rhodanese-like_dom"/>
</dbReference>
<evidence type="ECO:0000313" key="4">
    <source>
        <dbReference type="EMBL" id="MFC3231529.1"/>
    </source>
</evidence>
<evidence type="ECO:0000313" key="5">
    <source>
        <dbReference type="Proteomes" id="UP001595528"/>
    </source>
</evidence>